<accession>A0A6N8II99</accession>
<organism evidence="3 4">
    <name type="scientific">Gordonibacter urolithinfaciens</name>
    <dbReference type="NCBI Taxonomy" id="1335613"/>
    <lineage>
        <taxon>Bacteria</taxon>
        <taxon>Bacillati</taxon>
        <taxon>Actinomycetota</taxon>
        <taxon>Coriobacteriia</taxon>
        <taxon>Eggerthellales</taxon>
        <taxon>Eggerthellaceae</taxon>
        <taxon>Gordonibacter</taxon>
    </lineage>
</organism>
<name>A0A6N8II99_9ACTN</name>
<dbReference type="Proteomes" id="UP000468327">
    <property type="component" value="Unassembled WGS sequence"/>
</dbReference>
<proteinExistence type="predicted"/>
<gene>
    <name evidence="3" type="ORF">GO738_09890</name>
</gene>
<feature type="compositionally biased region" description="Low complexity" evidence="1">
    <location>
        <begin position="134"/>
        <end position="147"/>
    </location>
</feature>
<evidence type="ECO:0000313" key="3">
    <source>
        <dbReference type="EMBL" id="MVN15649.1"/>
    </source>
</evidence>
<sequence length="238" mass="25458">MNGKLRELREKMLDAFEGRKRTAVISGCAAVVFIVAACFPAIAANQINLSSESSKTEELIAAEDANISGDDPADQGNAGMKLSDTEPCAPDIRPSESQSAKKSIAADQAVAGGNATVVDEVNASTSSSNEDSAKSQSGSSSTSDSQKTWVEDIERMWVVDRAAWVETIPVYESLERSICNICGADITGSTSDHNKQHMLAGEGSGYHSEVQRVKIGEETIEHREEGHWETVVVGGHWE</sequence>
<keyword evidence="2" id="KW-0472">Membrane</keyword>
<evidence type="ECO:0000256" key="1">
    <source>
        <dbReference type="SAM" id="MobiDB-lite"/>
    </source>
</evidence>
<keyword evidence="2" id="KW-0812">Transmembrane</keyword>
<protein>
    <submittedName>
        <fullName evidence="3">Uncharacterized protein</fullName>
    </submittedName>
</protein>
<feature type="region of interest" description="Disordered" evidence="1">
    <location>
        <begin position="121"/>
        <end position="147"/>
    </location>
</feature>
<dbReference type="RefSeq" id="WP_157005365.1">
    <property type="nucleotide sequence ID" value="NZ_WPOC01000015.1"/>
</dbReference>
<dbReference type="AlphaFoldDB" id="A0A6N8II99"/>
<evidence type="ECO:0000256" key="2">
    <source>
        <dbReference type="SAM" id="Phobius"/>
    </source>
</evidence>
<keyword evidence="2" id="KW-1133">Transmembrane helix</keyword>
<feature type="transmembrane region" description="Helical" evidence="2">
    <location>
        <begin position="21"/>
        <end position="43"/>
    </location>
</feature>
<evidence type="ECO:0000313" key="4">
    <source>
        <dbReference type="Proteomes" id="UP000468327"/>
    </source>
</evidence>
<reference evidence="3 4" key="1">
    <citation type="submission" date="2019-11" db="EMBL/GenBank/DDBJ databases">
        <title>Whole genome shotgun sequencing (WGS) data from Adlercreutzia equolifaciens ResAG-91, Eggerthella lenta MRI-F36, MRI-F37, MRI-F40, ResAG-49, ResAG-88, ResAG-121, ResAG-145, and Gordonibacter sp. ResAG-5, ResAG-26, ResAG-43, ResAG-50, ResAG-59.</title>
        <authorList>
            <person name="Stoll D.A."/>
            <person name="Danylec N."/>
            <person name="Franz C.M.A.P."/>
            <person name="Huch M."/>
        </authorList>
    </citation>
    <scope>NUCLEOTIDE SEQUENCE [LARGE SCALE GENOMIC DNA]</scope>
    <source>
        <strain evidence="3 4">ResAG-59</strain>
    </source>
</reference>
<dbReference type="EMBL" id="WPOC01000015">
    <property type="protein sequence ID" value="MVN15649.1"/>
    <property type="molecule type" value="Genomic_DNA"/>
</dbReference>
<comment type="caution">
    <text evidence="3">The sequence shown here is derived from an EMBL/GenBank/DDBJ whole genome shotgun (WGS) entry which is preliminary data.</text>
</comment>
<keyword evidence="4" id="KW-1185">Reference proteome</keyword>
<feature type="region of interest" description="Disordered" evidence="1">
    <location>
        <begin position="65"/>
        <end position="106"/>
    </location>
</feature>